<protein>
    <submittedName>
        <fullName evidence="2">Pyridine nucleotide-disulfide oxidoreductase family protein</fullName>
    </submittedName>
</protein>
<dbReference type="AlphaFoldDB" id="A0A291JLK5"/>
<name>A0A291JLK5_9STAP</name>
<evidence type="ECO:0000313" key="3">
    <source>
        <dbReference type="Proteomes" id="UP000254412"/>
    </source>
</evidence>
<dbReference type="PANTHER" id="PTHR38663">
    <property type="match status" value="1"/>
</dbReference>
<reference evidence="2 3" key="1">
    <citation type="submission" date="2018-06" db="EMBL/GenBank/DDBJ databases">
        <authorList>
            <consortium name="Pathogen Informatics"/>
            <person name="Doyle S."/>
        </authorList>
    </citation>
    <scope>NUCLEOTIDE SEQUENCE [LARGE SCALE GENOMIC DNA]</scope>
    <source>
        <strain evidence="2 3">NCTC13834</strain>
    </source>
</reference>
<dbReference type="InterPro" id="IPR038732">
    <property type="entry name" value="HpyO/CreE_NAD-binding"/>
</dbReference>
<feature type="domain" description="FAD-dependent urate hydroxylase HpyO/Asp monooxygenase CreE-like FAD/NAD(P)-binding" evidence="1">
    <location>
        <begin position="6"/>
        <end position="147"/>
    </location>
</feature>
<dbReference type="InterPro" id="IPR036188">
    <property type="entry name" value="FAD/NAD-bd_sf"/>
</dbReference>
<dbReference type="Pfam" id="PF13454">
    <property type="entry name" value="NAD_binding_9"/>
    <property type="match status" value="1"/>
</dbReference>
<dbReference type="PANTHER" id="PTHR38663:SF1">
    <property type="entry name" value="L-ORNITHINE N(5)-MONOOXYGENASE"/>
    <property type="match status" value="1"/>
</dbReference>
<proteinExistence type="predicted"/>
<dbReference type="KEGG" id="snl:BJD96_10135"/>
<accession>A0A291JLK5</accession>
<dbReference type="Gene3D" id="3.50.50.60">
    <property type="entry name" value="FAD/NAD(P)-binding domain"/>
    <property type="match status" value="1"/>
</dbReference>
<sequence length="382" mass="43794">MSTWTIIGGGIQAVTIAIKLKTLGIKTHELNIIDPHHSLCEQFNHYTKRIEMPYLRSPCVHHIHPNPFHLNQFAKYHQYVNASYGSYKRPNRNLFMDHIHSLLHEFELNQSHTVAFANQIILKEKQWCVRLSNQQFLKSDYVVIANGCNHEPYIPSTFKNAPDVSHIFDSEIDIDKIVSHVVGSGISAAHLTLKLLKKQAHSIIHLWTNKPLDVHDFDADAGWLGPKKMTPFNNIVDPKTKLAIIKEERHQGSMPKELYLRLKKYVKQGRLMIHINELKEIHRHHIYTDHHSIYYDHIFLATGFKDTIMQQPIIKQLVQLYNAPVSNAGLPSITTNLEWLPNLFVAGGLADLQLGPFARNIMGGREAANRIGALLLLKEKIR</sequence>
<dbReference type="GeneID" id="66777424"/>
<dbReference type="RefSeq" id="WP_096810522.1">
    <property type="nucleotide sequence ID" value="NZ_BMCF01000006.1"/>
</dbReference>
<dbReference type="SUPFAM" id="SSF51905">
    <property type="entry name" value="FAD/NAD(P)-binding domain"/>
    <property type="match status" value="1"/>
</dbReference>
<organism evidence="2 3">
    <name type="scientific">Staphylococcus nepalensis</name>
    <dbReference type="NCBI Taxonomy" id="214473"/>
    <lineage>
        <taxon>Bacteria</taxon>
        <taxon>Bacillati</taxon>
        <taxon>Bacillota</taxon>
        <taxon>Bacilli</taxon>
        <taxon>Bacillales</taxon>
        <taxon>Staphylococcaceae</taxon>
        <taxon>Staphylococcus</taxon>
    </lineage>
</organism>
<dbReference type="EMBL" id="UHDS01000001">
    <property type="protein sequence ID" value="SUM55682.1"/>
    <property type="molecule type" value="Genomic_DNA"/>
</dbReference>
<evidence type="ECO:0000313" key="2">
    <source>
        <dbReference type="EMBL" id="SUM55682.1"/>
    </source>
</evidence>
<evidence type="ECO:0000259" key="1">
    <source>
        <dbReference type="Pfam" id="PF13454"/>
    </source>
</evidence>
<dbReference type="Proteomes" id="UP000254412">
    <property type="component" value="Unassembled WGS sequence"/>
</dbReference>
<gene>
    <name evidence="2" type="ORF">NCTC13834_02053</name>
</gene>